<proteinExistence type="predicted"/>
<organism evidence="2 3">
    <name type="scientific">Williamsia sterculiae</name>
    <dbReference type="NCBI Taxonomy" id="1344003"/>
    <lineage>
        <taxon>Bacteria</taxon>
        <taxon>Bacillati</taxon>
        <taxon>Actinomycetota</taxon>
        <taxon>Actinomycetes</taxon>
        <taxon>Mycobacteriales</taxon>
        <taxon>Nocardiaceae</taxon>
        <taxon>Williamsia</taxon>
    </lineage>
</organism>
<dbReference type="Pfam" id="PF11209">
    <property type="entry name" value="LmeA"/>
    <property type="match status" value="1"/>
</dbReference>
<protein>
    <recommendedName>
        <fullName evidence="4">DUF2993 domain-containing protein</fullName>
    </recommendedName>
</protein>
<evidence type="ECO:0000256" key="1">
    <source>
        <dbReference type="SAM" id="MobiDB-lite"/>
    </source>
</evidence>
<accession>A0A1N7GZS6</accession>
<dbReference type="AlphaFoldDB" id="A0A1N7GZS6"/>
<gene>
    <name evidence="2" type="ORF">SAMN05445060_3330</name>
</gene>
<evidence type="ECO:0000313" key="2">
    <source>
        <dbReference type="EMBL" id="SIS17948.1"/>
    </source>
</evidence>
<feature type="compositionally biased region" description="Low complexity" evidence="1">
    <location>
        <begin position="242"/>
        <end position="262"/>
    </location>
</feature>
<dbReference type="Proteomes" id="UP000186218">
    <property type="component" value="Unassembled WGS sequence"/>
</dbReference>
<dbReference type="InterPro" id="IPR021373">
    <property type="entry name" value="DUF2993"/>
</dbReference>
<evidence type="ECO:0000313" key="3">
    <source>
        <dbReference type="Proteomes" id="UP000186218"/>
    </source>
</evidence>
<keyword evidence="3" id="KW-1185">Reference proteome</keyword>
<evidence type="ECO:0008006" key="4">
    <source>
        <dbReference type="Google" id="ProtNLM"/>
    </source>
</evidence>
<feature type="region of interest" description="Disordered" evidence="1">
    <location>
        <begin position="241"/>
        <end position="262"/>
    </location>
</feature>
<dbReference type="STRING" id="1344003.SAMN05445060_3330"/>
<sequence length="262" mass="26810">MGLIVSLTAAALVLIVVIAGVGSELYLRNNVKNCLQQSFGSITGTSTSVSLSKTPMLWQWATGTVPSVQVDTNDSSGDTSAMKLHVKAEDLKNNDQGSTAKSIQGNGYLPFSRITDMSATQNSSGSGTSTSGTSQSGATITSLTGNAAAGTVTVKANASVLILDVPVTAELKPQLQNGKITFQAVKLSAFGIGVPSNIAQVIIDGLRSQLFPPLFDALNFQSLKVTDSGVEFVVDGTDVPLNSQTTGSSNTQSNSSSGACAA</sequence>
<name>A0A1N7GZS6_9NOCA</name>
<reference evidence="2 3" key="1">
    <citation type="submission" date="2017-01" db="EMBL/GenBank/DDBJ databases">
        <authorList>
            <person name="Mah S.A."/>
            <person name="Swanson W.J."/>
            <person name="Moy G.W."/>
            <person name="Vacquier V.D."/>
        </authorList>
    </citation>
    <scope>NUCLEOTIDE SEQUENCE [LARGE SCALE GENOMIC DNA]</scope>
    <source>
        <strain evidence="2 3">CPCC 203464</strain>
    </source>
</reference>
<dbReference type="EMBL" id="FTNT01000010">
    <property type="protein sequence ID" value="SIS17948.1"/>
    <property type="molecule type" value="Genomic_DNA"/>
</dbReference>